<feature type="compositionally biased region" description="Polar residues" evidence="1">
    <location>
        <begin position="448"/>
        <end position="461"/>
    </location>
</feature>
<reference evidence="2" key="1">
    <citation type="journal article" date="2022" name="Int. J. Mol. Sci.">
        <title>Draft Genome of Tanacetum Coccineum: Genomic Comparison of Closely Related Tanacetum-Family Plants.</title>
        <authorList>
            <person name="Yamashiro T."/>
            <person name="Shiraishi A."/>
            <person name="Nakayama K."/>
            <person name="Satake H."/>
        </authorList>
    </citation>
    <scope>NUCLEOTIDE SEQUENCE</scope>
</reference>
<name>A0ABQ5BWH0_9ASTR</name>
<dbReference type="EMBL" id="BQNB010013699">
    <property type="protein sequence ID" value="GJT19206.1"/>
    <property type="molecule type" value="Genomic_DNA"/>
</dbReference>
<evidence type="ECO:0000256" key="1">
    <source>
        <dbReference type="SAM" id="MobiDB-lite"/>
    </source>
</evidence>
<keyword evidence="3" id="KW-1185">Reference proteome</keyword>
<dbReference type="Proteomes" id="UP001151760">
    <property type="component" value="Unassembled WGS sequence"/>
</dbReference>
<proteinExistence type="predicted"/>
<accession>A0ABQ5BWH0</accession>
<organism evidence="2 3">
    <name type="scientific">Tanacetum coccineum</name>
    <dbReference type="NCBI Taxonomy" id="301880"/>
    <lineage>
        <taxon>Eukaryota</taxon>
        <taxon>Viridiplantae</taxon>
        <taxon>Streptophyta</taxon>
        <taxon>Embryophyta</taxon>
        <taxon>Tracheophyta</taxon>
        <taxon>Spermatophyta</taxon>
        <taxon>Magnoliopsida</taxon>
        <taxon>eudicotyledons</taxon>
        <taxon>Gunneridae</taxon>
        <taxon>Pentapetalae</taxon>
        <taxon>asterids</taxon>
        <taxon>campanulids</taxon>
        <taxon>Asterales</taxon>
        <taxon>Asteraceae</taxon>
        <taxon>Asteroideae</taxon>
        <taxon>Anthemideae</taxon>
        <taxon>Anthemidinae</taxon>
        <taxon>Tanacetum</taxon>
    </lineage>
</organism>
<sequence length="512" mass="55983">MDSLIMVDKHLDTIPETKSDEFIKSSVENLVQNPSESEDECECDMLDCDDSQTTNFSTFSNPLFDDSTFSDDESSHEEVIHEISFKTHSNPLFNLNEEIIYSEFNPIHNEDLNSTPKNDRFDTESYLPESLINRDTLMASSPKIDSLFDEFAGELITIPLRIWVFNSLVHSLRVLSSLRRSCSRMASTAAKPCQGDSSEFYLITEKCEHTGPKVTTSQEDNTPQQVMAAPIISISSDVSVKSMGSSFSRVILIGFIFVEVPVALELGAAAGVSPAGVIELDTHSSSEADPLESSPPPVYVASMVSHFLCSNDSESDTKMPGRLISPIPHDAMLTRWRSSVASRSSSPTTSTPEILTAPILPCTICYSILIRPEEDIPIGRLYHTHPGGPCRALTTRKSIRPLPSHRLALRYTSHHLDHFTSGSSSSHSSSDHSSSGHFISGHSLSGHTSPDTTIADSSTPQRFVHPPLARISQCSEAYLRWRSAPLSSMYPPTTSESSAGDSSSESSDGPSC</sequence>
<protein>
    <submittedName>
        <fullName evidence="2">Uncharacterized protein</fullName>
    </submittedName>
</protein>
<feature type="compositionally biased region" description="Low complexity" evidence="1">
    <location>
        <begin position="420"/>
        <end position="447"/>
    </location>
</feature>
<gene>
    <name evidence="2" type="ORF">Tco_0877912</name>
</gene>
<evidence type="ECO:0000313" key="3">
    <source>
        <dbReference type="Proteomes" id="UP001151760"/>
    </source>
</evidence>
<feature type="region of interest" description="Disordered" evidence="1">
    <location>
        <begin position="485"/>
        <end position="512"/>
    </location>
</feature>
<reference evidence="2" key="2">
    <citation type="submission" date="2022-01" db="EMBL/GenBank/DDBJ databases">
        <authorList>
            <person name="Yamashiro T."/>
            <person name="Shiraishi A."/>
            <person name="Satake H."/>
            <person name="Nakayama K."/>
        </authorList>
    </citation>
    <scope>NUCLEOTIDE SEQUENCE</scope>
</reference>
<comment type="caution">
    <text evidence="2">The sequence shown here is derived from an EMBL/GenBank/DDBJ whole genome shotgun (WGS) entry which is preliminary data.</text>
</comment>
<evidence type="ECO:0000313" key="2">
    <source>
        <dbReference type="EMBL" id="GJT19206.1"/>
    </source>
</evidence>
<feature type="compositionally biased region" description="Low complexity" evidence="1">
    <location>
        <begin position="492"/>
        <end position="512"/>
    </location>
</feature>
<feature type="region of interest" description="Disordered" evidence="1">
    <location>
        <begin position="420"/>
        <end position="461"/>
    </location>
</feature>